<dbReference type="PANTHER" id="PTHR34138:SF1">
    <property type="entry name" value="CELL SHAPE-DETERMINING PROTEIN MREC"/>
    <property type="match status" value="1"/>
</dbReference>
<organism evidence="7 8">
    <name type="scientific">Noviherbaspirillum suwonense</name>
    <dbReference type="NCBI Taxonomy" id="1224511"/>
    <lineage>
        <taxon>Bacteria</taxon>
        <taxon>Pseudomonadati</taxon>
        <taxon>Pseudomonadota</taxon>
        <taxon>Betaproteobacteria</taxon>
        <taxon>Burkholderiales</taxon>
        <taxon>Oxalobacteraceae</taxon>
        <taxon>Noviherbaspirillum</taxon>
    </lineage>
</organism>
<dbReference type="Gene3D" id="2.40.10.350">
    <property type="entry name" value="Rod shape-determining protein MreC, domain 2"/>
    <property type="match status" value="1"/>
</dbReference>
<proteinExistence type="inferred from homology"/>
<dbReference type="NCBIfam" id="TIGR00219">
    <property type="entry name" value="mreC"/>
    <property type="match status" value="1"/>
</dbReference>
<protein>
    <recommendedName>
        <fullName evidence="2">Cell shape-determining protein MreC</fullName>
    </recommendedName>
    <alternativeName>
        <fullName evidence="4">Cell shape protein MreC</fullName>
    </alternativeName>
</protein>
<keyword evidence="3" id="KW-0133">Cell shape</keyword>
<dbReference type="EMBL" id="FXUL01000019">
    <property type="protein sequence ID" value="SMP73249.1"/>
    <property type="molecule type" value="Genomic_DNA"/>
</dbReference>
<comment type="similarity">
    <text evidence="1">Belongs to the MreC family.</text>
</comment>
<feature type="region of interest" description="Disordered" evidence="5">
    <location>
        <begin position="276"/>
        <end position="352"/>
    </location>
</feature>
<evidence type="ECO:0000259" key="6">
    <source>
        <dbReference type="Pfam" id="PF04085"/>
    </source>
</evidence>
<sequence>MEYNPPPLFKQGASARAKVVIFALLAIVLLVVDARTNTLAMLRQFAGTALYPLQVAALAPRDALYAGAGYVGSLTVLQRENTELRNEQTRNAQALQQGQFLAAENAHLRQLLAASERLPVKSVLSEMLYDTRDPFTRKIVLNRGSQHGVSLGQPVIDDTGVVGQVTRLYPFTTEVTLLTDRDQAISVQVVRSGVRSVAYGRGQSGVLELRFIAANADIKKGDTLVTSGLDGVYPAGLAVATVLSVEHKSADAFARIVCQPAAGIDRHQQFLILLNEQKMPPRPAPEEQKKEKGPKKRMKDSPKDAAQAAPASPAAATGAAAAANTTHAAGAAEKNVTRLSSLRAAPALETRK</sequence>
<dbReference type="Proteomes" id="UP001158049">
    <property type="component" value="Unassembled WGS sequence"/>
</dbReference>
<dbReference type="InterPro" id="IPR042177">
    <property type="entry name" value="Cell/Rod_1"/>
</dbReference>
<comment type="caution">
    <text evidence="7">The sequence shown here is derived from an EMBL/GenBank/DDBJ whole genome shotgun (WGS) entry which is preliminary data.</text>
</comment>
<dbReference type="InterPro" id="IPR042175">
    <property type="entry name" value="Cell/Rod_MreC_2"/>
</dbReference>
<gene>
    <name evidence="7" type="ORF">SAMN06295970_11940</name>
</gene>
<feature type="domain" description="Rod shape-determining protein MreC beta-barrel core" evidence="6">
    <location>
        <begin position="129"/>
        <end position="273"/>
    </location>
</feature>
<evidence type="ECO:0000256" key="5">
    <source>
        <dbReference type="SAM" id="MobiDB-lite"/>
    </source>
</evidence>
<feature type="compositionally biased region" description="Low complexity" evidence="5">
    <location>
        <begin position="305"/>
        <end position="332"/>
    </location>
</feature>
<evidence type="ECO:0000256" key="2">
    <source>
        <dbReference type="ARBA" id="ARBA00013855"/>
    </source>
</evidence>
<reference evidence="7 8" key="1">
    <citation type="submission" date="2017-05" db="EMBL/GenBank/DDBJ databases">
        <authorList>
            <person name="Varghese N."/>
            <person name="Submissions S."/>
        </authorList>
    </citation>
    <scope>NUCLEOTIDE SEQUENCE [LARGE SCALE GENOMIC DNA]</scope>
    <source>
        <strain evidence="7 8">DSM 26001</strain>
    </source>
</reference>
<dbReference type="InterPro" id="IPR007221">
    <property type="entry name" value="MreC"/>
</dbReference>
<accession>A0ABY1QKA3</accession>
<evidence type="ECO:0000256" key="3">
    <source>
        <dbReference type="ARBA" id="ARBA00022960"/>
    </source>
</evidence>
<evidence type="ECO:0000256" key="1">
    <source>
        <dbReference type="ARBA" id="ARBA00009369"/>
    </source>
</evidence>
<dbReference type="InterPro" id="IPR055342">
    <property type="entry name" value="MreC_beta-barrel_core"/>
</dbReference>
<evidence type="ECO:0000313" key="7">
    <source>
        <dbReference type="EMBL" id="SMP73249.1"/>
    </source>
</evidence>
<dbReference type="Pfam" id="PF04085">
    <property type="entry name" value="MreC"/>
    <property type="match status" value="1"/>
</dbReference>
<name>A0ABY1QKA3_9BURK</name>
<evidence type="ECO:0000313" key="8">
    <source>
        <dbReference type="Proteomes" id="UP001158049"/>
    </source>
</evidence>
<evidence type="ECO:0000256" key="4">
    <source>
        <dbReference type="ARBA" id="ARBA00032089"/>
    </source>
</evidence>
<dbReference type="PANTHER" id="PTHR34138">
    <property type="entry name" value="CELL SHAPE-DETERMINING PROTEIN MREC"/>
    <property type="match status" value="1"/>
</dbReference>
<keyword evidence="8" id="KW-1185">Reference proteome</keyword>
<dbReference type="RefSeq" id="WP_283444234.1">
    <property type="nucleotide sequence ID" value="NZ_FXUL01000019.1"/>
</dbReference>
<dbReference type="Gene3D" id="2.40.10.340">
    <property type="entry name" value="Rod shape-determining protein MreC, domain 1"/>
    <property type="match status" value="1"/>
</dbReference>